<organism evidence="2 3">
    <name type="scientific">Williamwhitmania taraxaci</name>
    <dbReference type="NCBI Taxonomy" id="1640674"/>
    <lineage>
        <taxon>Bacteria</taxon>
        <taxon>Pseudomonadati</taxon>
        <taxon>Bacteroidota</taxon>
        <taxon>Bacteroidia</taxon>
        <taxon>Bacteroidales</taxon>
        <taxon>Williamwhitmaniaceae</taxon>
        <taxon>Williamwhitmania</taxon>
    </lineage>
</organism>
<protein>
    <submittedName>
        <fullName evidence="2">Uncharacterized protein</fullName>
    </submittedName>
</protein>
<sequence>MVEGYFSYNTKSPTAKFPRSETTIKPQNKRRGNASYLLVVITHNGGEVLTEHNALLKVGNVSCCAN</sequence>
<name>A0A1G6MIH2_9BACT</name>
<gene>
    <name evidence="2" type="ORF">SAMN05216323_103625</name>
</gene>
<dbReference type="Proteomes" id="UP000199452">
    <property type="component" value="Unassembled WGS sequence"/>
</dbReference>
<feature type="region of interest" description="Disordered" evidence="1">
    <location>
        <begin position="1"/>
        <end position="26"/>
    </location>
</feature>
<accession>A0A1G6MIH2</accession>
<evidence type="ECO:0000313" key="3">
    <source>
        <dbReference type="Proteomes" id="UP000199452"/>
    </source>
</evidence>
<evidence type="ECO:0000256" key="1">
    <source>
        <dbReference type="SAM" id="MobiDB-lite"/>
    </source>
</evidence>
<proteinExistence type="predicted"/>
<reference evidence="2 3" key="1">
    <citation type="submission" date="2016-09" db="EMBL/GenBank/DDBJ databases">
        <authorList>
            <person name="Capua I."/>
            <person name="De Benedictis P."/>
            <person name="Joannis T."/>
            <person name="Lombin L.H."/>
            <person name="Cattoli G."/>
        </authorList>
    </citation>
    <scope>NUCLEOTIDE SEQUENCE [LARGE SCALE GENOMIC DNA]</scope>
    <source>
        <strain evidence="2 3">A7P-90m</strain>
    </source>
</reference>
<keyword evidence="3" id="KW-1185">Reference proteome</keyword>
<evidence type="ECO:0000313" key="2">
    <source>
        <dbReference type="EMBL" id="SDC55418.1"/>
    </source>
</evidence>
<dbReference type="AlphaFoldDB" id="A0A1G6MIH2"/>
<dbReference type="EMBL" id="FMYP01000036">
    <property type="protein sequence ID" value="SDC55418.1"/>
    <property type="molecule type" value="Genomic_DNA"/>
</dbReference>